<reference evidence="8" key="1">
    <citation type="submission" date="2021-09" db="EMBL/GenBank/DDBJ databases">
        <authorList>
            <consortium name="Pathogen Informatics"/>
        </authorList>
    </citation>
    <scope>NUCLEOTIDE SEQUENCE</scope>
    <source>
        <strain evidence="8">PvW1</strain>
    </source>
</reference>
<evidence type="ECO:0000256" key="2">
    <source>
        <dbReference type="ARBA" id="ARBA00022574"/>
    </source>
</evidence>
<feature type="domain" description="NLE" evidence="7">
    <location>
        <begin position="94"/>
        <end position="158"/>
    </location>
</feature>
<keyword evidence="4" id="KW-0539">Nucleus</keyword>
<evidence type="ECO:0000313" key="8">
    <source>
        <dbReference type="EMBL" id="CAG9477745.1"/>
    </source>
</evidence>
<dbReference type="SUPFAM" id="SSF50978">
    <property type="entry name" value="WD40 repeat-like"/>
    <property type="match status" value="1"/>
</dbReference>
<comment type="caution">
    <text evidence="8">The sequence shown here is derived from an EMBL/GenBank/DDBJ whole genome shotgun (WGS) entry which is preliminary data.</text>
</comment>
<sequence>MKKGGRKKKGARSNKLGKGKNDASEDEEVVESDSASEEPVDSDADSEEPVDSDGDSEEPVDSDGDSKEPVDSDGDSDADSLSDKEQASRAEKQIQIYFTSNVANEKYQMEDTIYTIPASFKRIDLSRMVKKLLDIKENVSFEFLINKQILRSSIEEFLQLNNILSENVIQIEYILSMTKKESTQIDKISEWISKLIIIEDKLYCSTFEGSVLCYDLSSFAKIDERKIADTSIFAFNVCKNDKLIDGEVRYSESAVGLSNGTIRAFLNEETDQKVVTRSELYLGNHDDMVKSIAFNRSGSLLISAGADNKINLYDNSEIVQKLKEGKSENNTSKRKLKHVLTPKKCIHKDVGIITALTFFDSNNRFLCTGLEKSIKIYDADTADLFATLPYGKAIMCSDIVNENLFVTADEQSVIKLFDVRCLEEKAVISLNEHKYFFHDKVVTSLGGNKNGVHFLSSSHDGFTNIYDVRLNKLPVYTIQTEDKSKVLASTWFYRESHNSVINADENNLTVHSF</sequence>
<keyword evidence="3" id="KW-0677">Repeat</keyword>
<evidence type="ECO:0000313" key="9">
    <source>
        <dbReference type="Proteomes" id="UP000779233"/>
    </source>
</evidence>
<dbReference type="Gene3D" id="2.130.10.10">
    <property type="entry name" value="YVTN repeat-like/Quinoprotein amine dehydrogenase"/>
    <property type="match status" value="2"/>
</dbReference>
<feature type="compositionally biased region" description="Basic residues" evidence="6">
    <location>
        <begin position="1"/>
        <end position="18"/>
    </location>
</feature>
<dbReference type="Proteomes" id="UP000779233">
    <property type="component" value="Unassembled WGS sequence"/>
</dbReference>
<evidence type="ECO:0000256" key="5">
    <source>
        <dbReference type="PROSITE-ProRule" id="PRU00221"/>
    </source>
</evidence>
<dbReference type="PROSITE" id="PS50294">
    <property type="entry name" value="WD_REPEATS_REGION"/>
    <property type="match status" value="1"/>
</dbReference>
<evidence type="ECO:0000256" key="4">
    <source>
        <dbReference type="ARBA" id="ARBA00023242"/>
    </source>
</evidence>
<dbReference type="VEuPathDB" id="PlasmoDB:PVPAM_110023000"/>
<dbReference type="SMART" id="SM00320">
    <property type="entry name" value="WD40"/>
    <property type="match status" value="5"/>
</dbReference>
<feature type="region of interest" description="Disordered" evidence="6">
    <location>
        <begin position="1"/>
        <end position="88"/>
    </location>
</feature>
<evidence type="ECO:0000259" key="7">
    <source>
        <dbReference type="Pfam" id="PF08154"/>
    </source>
</evidence>
<dbReference type="InterPro" id="IPR036322">
    <property type="entry name" value="WD40_repeat_dom_sf"/>
</dbReference>
<evidence type="ECO:0000256" key="3">
    <source>
        <dbReference type="ARBA" id="ARBA00022737"/>
    </source>
</evidence>
<evidence type="ECO:0000256" key="6">
    <source>
        <dbReference type="SAM" id="MobiDB-lite"/>
    </source>
</evidence>
<name>A0A8S4HGR3_PLAVI</name>
<dbReference type="EMBL" id="CAJZCX010000008">
    <property type="protein sequence ID" value="CAG9477745.1"/>
    <property type="molecule type" value="Genomic_DNA"/>
</dbReference>
<keyword evidence="2 5" id="KW-0853">WD repeat</keyword>
<organism evidence="8 9">
    <name type="scientific">Plasmodium vivax</name>
    <name type="common">malaria parasite P. vivax</name>
    <dbReference type="NCBI Taxonomy" id="5855"/>
    <lineage>
        <taxon>Eukaryota</taxon>
        <taxon>Sar</taxon>
        <taxon>Alveolata</taxon>
        <taxon>Apicomplexa</taxon>
        <taxon>Aconoidasida</taxon>
        <taxon>Haemosporida</taxon>
        <taxon>Plasmodiidae</taxon>
        <taxon>Plasmodium</taxon>
        <taxon>Plasmodium (Plasmodium)</taxon>
    </lineage>
</organism>
<dbReference type="PROSITE" id="PS50082">
    <property type="entry name" value="WD_REPEATS_2"/>
    <property type="match status" value="1"/>
</dbReference>
<dbReference type="InterPro" id="IPR015943">
    <property type="entry name" value="WD40/YVTN_repeat-like_dom_sf"/>
</dbReference>
<dbReference type="Pfam" id="PF00400">
    <property type="entry name" value="WD40"/>
    <property type="match status" value="1"/>
</dbReference>
<proteinExistence type="predicted"/>
<dbReference type="PANTHER" id="PTHR19855">
    <property type="entry name" value="WD40 REPEAT PROTEIN 12, 37"/>
    <property type="match status" value="1"/>
</dbReference>
<protein>
    <submittedName>
        <fullName evidence="8">(malaria parasite P. vivax) hypothetical protein</fullName>
    </submittedName>
</protein>
<dbReference type="Pfam" id="PF08154">
    <property type="entry name" value="NLE"/>
    <property type="match status" value="1"/>
</dbReference>
<evidence type="ECO:0000256" key="1">
    <source>
        <dbReference type="ARBA" id="ARBA00004123"/>
    </source>
</evidence>
<dbReference type="GO" id="GO:0005634">
    <property type="term" value="C:nucleus"/>
    <property type="evidence" value="ECO:0007669"/>
    <property type="project" value="UniProtKB-SubCell"/>
</dbReference>
<dbReference type="InterPro" id="IPR001680">
    <property type="entry name" value="WD40_rpt"/>
</dbReference>
<feature type="compositionally biased region" description="Acidic residues" evidence="6">
    <location>
        <begin position="71"/>
        <end position="80"/>
    </location>
</feature>
<accession>A0A8S4HGR3</accession>
<feature type="repeat" description="WD" evidence="5">
    <location>
        <begin position="282"/>
        <end position="314"/>
    </location>
</feature>
<gene>
    <name evidence="8" type="ORF">PVW1_110024500</name>
</gene>
<dbReference type="InterPro" id="IPR012972">
    <property type="entry name" value="NLE"/>
</dbReference>
<feature type="compositionally biased region" description="Acidic residues" evidence="6">
    <location>
        <begin position="24"/>
        <end position="63"/>
    </location>
</feature>
<comment type="subcellular location">
    <subcellularLocation>
        <location evidence="1">Nucleus</location>
    </subcellularLocation>
</comment>
<dbReference type="PANTHER" id="PTHR19855:SF11">
    <property type="entry name" value="RIBOSOME BIOGENESIS PROTEIN WDR12"/>
    <property type="match status" value="1"/>
</dbReference>
<dbReference type="AlphaFoldDB" id="A0A8S4HGR3"/>